<organism evidence="2 3">
    <name type="scientific">Fusarium pseudograminearum (strain CS3096)</name>
    <name type="common">Wheat and barley crown-rot fungus</name>
    <dbReference type="NCBI Taxonomy" id="1028729"/>
    <lineage>
        <taxon>Eukaryota</taxon>
        <taxon>Fungi</taxon>
        <taxon>Dikarya</taxon>
        <taxon>Ascomycota</taxon>
        <taxon>Pezizomycotina</taxon>
        <taxon>Sordariomycetes</taxon>
        <taxon>Hypocreomycetidae</taxon>
        <taxon>Hypocreales</taxon>
        <taxon>Nectriaceae</taxon>
        <taxon>Fusarium</taxon>
    </lineage>
</organism>
<feature type="transmembrane region" description="Helical" evidence="1">
    <location>
        <begin position="14"/>
        <end position="36"/>
    </location>
</feature>
<sequence>MNRHQADNENSQELILAIIATCVSVAVFVVSLRFYVRLVIIRKFGPDDWALAAALVATIFGGAIMGVSVRRADPYNAAATTKDPAFTVGTEGGVDGGFLSGLFIVWAMEETVFKSE</sequence>
<evidence type="ECO:0000313" key="3">
    <source>
        <dbReference type="Proteomes" id="UP000007978"/>
    </source>
</evidence>
<feature type="transmembrane region" description="Helical" evidence="1">
    <location>
        <begin position="48"/>
        <end position="69"/>
    </location>
</feature>
<gene>
    <name evidence="2" type="ORF">FPSE_10855</name>
</gene>
<name>K3VXH9_FUSPC</name>
<dbReference type="RefSeq" id="XP_009262247.1">
    <property type="nucleotide sequence ID" value="XM_009263972.1"/>
</dbReference>
<keyword evidence="1" id="KW-0812">Transmembrane</keyword>
<proteinExistence type="predicted"/>
<dbReference type="HOGENOM" id="CLU_2097011_0_0_1"/>
<accession>K3VXH9</accession>
<dbReference type="GeneID" id="20369472"/>
<protein>
    <submittedName>
        <fullName evidence="2">Uncharacterized protein</fullName>
    </submittedName>
</protein>
<dbReference type="EMBL" id="AFNW01000373">
    <property type="protein sequence ID" value="EKJ68930.1"/>
    <property type="molecule type" value="Genomic_DNA"/>
</dbReference>
<keyword evidence="1" id="KW-1133">Transmembrane helix</keyword>
<dbReference type="OrthoDB" id="3648173at2759"/>
<dbReference type="Proteomes" id="UP000007978">
    <property type="component" value="Chromosome 2"/>
</dbReference>
<keyword evidence="3" id="KW-1185">Reference proteome</keyword>
<evidence type="ECO:0000313" key="2">
    <source>
        <dbReference type="EMBL" id="EKJ68930.1"/>
    </source>
</evidence>
<keyword evidence="1" id="KW-0472">Membrane</keyword>
<evidence type="ECO:0000256" key="1">
    <source>
        <dbReference type="SAM" id="Phobius"/>
    </source>
</evidence>
<reference evidence="2 3" key="1">
    <citation type="journal article" date="2012" name="PLoS Pathog.">
        <title>Comparative pathogenomics reveals horizontally acquired novel virulence genes in fungi infecting cereal hosts.</title>
        <authorList>
            <person name="Gardiner D.M."/>
            <person name="McDonald M.C."/>
            <person name="Covarelli L."/>
            <person name="Solomon P.S."/>
            <person name="Rusu A.G."/>
            <person name="Marshall M."/>
            <person name="Kazan K."/>
            <person name="Chakraborty S."/>
            <person name="McDonald B.A."/>
            <person name="Manners J.M."/>
        </authorList>
    </citation>
    <scope>NUCLEOTIDE SEQUENCE [LARGE SCALE GENOMIC DNA]</scope>
    <source>
        <strain evidence="2 3">CS3096</strain>
    </source>
</reference>
<comment type="caution">
    <text evidence="2">The sequence shown here is derived from an EMBL/GenBank/DDBJ whole genome shotgun (WGS) entry which is preliminary data.</text>
</comment>
<dbReference type="AlphaFoldDB" id="K3VXH9"/>
<dbReference type="KEGG" id="fpu:FPSE_10855"/>